<organism evidence="3">
    <name type="scientific">freshwater metagenome</name>
    <dbReference type="NCBI Taxonomy" id="449393"/>
    <lineage>
        <taxon>unclassified sequences</taxon>
        <taxon>metagenomes</taxon>
        <taxon>ecological metagenomes</taxon>
    </lineage>
</organism>
<name>A0A094PWQ1_9ZZZZ</name>
<dbReference type="EMBL" id="JNSL01000110">
    <property type="protein sequence ID" value="KGA15542.1"/>
    <property type="molecule type" value="Genomic_DNA"/>
</dbReference>
<dbReference type="AlphaFoldDB" id="A0A094PWQ1"/>
<keyword evidence="2" id="KW-1133">Transmembrane helix</keyword>
<comment type="caution">
    <text evidence="3">The sequence shown here is derived from an EMBL/GenBank/DDBJ whole genome shotgun (WGS) entry which is preliminary data.</text>
</comment>
<feature type="region of interest" description="Disordered" evidence="1">
    <location>
        <begin position="16"/>
        <end position="45"/>
    </location>
</feature>
<reference evidence="3" key="1">
    <citation type="submission" date="2014-06" db="EMBL/GenBank/DDBJ databases">
        <title>Key roles for freshwater Actinobacteria revealed by deep metagenomic sequencing.</title>
        <authorList>
            <person name="Ghai R."/>
            <person name="Mizuno C.M."/>
            <person name="Picazo A."/>
            <person name="Camacho A."/>
            <person name="Rodriguez-Valera F."/>
        </authorList>
    </citation>
    <scope>NUCLEOTIDE SEQUENCE</scope>
</reference>
<sequence>MLALLVIGWRKPARNFPRSPRADQQSRQSDQRLLDESNPLNTAAPDLSETIARKVLDATGLGAIALVGGIVAAIVIATALSFIVTNVISRL</sequence>
<evidence type="ECO:0000313" key="3">
    <source>
        <dbReference type="EMBL" id="KGA15542.1"/>
    </source>
</evidence>
<proteinExistence type="predicted"/>
<protein>
    <submittedName>
        <fullName evidence="3">Uncharacterized protein</fullName>
    </submittedName>
</protein>
<keyword evidence="2" id="KW-0472">Membrane</keyword>
<accession>A0A094PWQ1</accession>
<feature type="transmembrane region" description="Helical" evidence="2">
    <location>
        <begin position="63"/>
        <end position="88"/>
    </location>
</feature>
<keyword evidence="2" id="KW-0812">Transmembrane</keyword>
<evidence type="ECO:0000256" key="2">
    <source>
        <dbReference type="SAM" id="Phobius"/>
    </source>
</evidence>
<evidence type="ECO:0000256" key="1">
    <source>
        <dbReference type="SAM" id="MobiDB-lite"/>
    </source>
</evidence>
<gene>
    <name evidence="3" type="ORF">GM51_14655</name>
</gene>
<feature type="compositionally biased region" description="Low complexity" evidence="1">
    <location>
        <begin position="17"/>
        <end position="28"/>
    </location>
</feature>